<proteinExistence type="predicted"/>
<accession>A0AAU7EEU6</accession>
<dbReference type="EMBL" id="CP155618">
    <property type="protein sequence ID" value="XBL14158.1"/>
    <property type="molecule type" value="Genomic_DNA"/>
</dbReference>
<evidence type="ECO:0000259" key="2">
    <source>
        <dbReference type="Pfam" id="PF18962"/>
    </source>
</evidence>
<dbReference type="Proteomes" id="UP001224325">
    <property type="component" value="Chromosome"/>
</dbReference>
<keyword evidence="4" id="KW-1185">Reference proteome</keyword>
<dbReference type="AlphaFoldDB" id="A0AAU7EEU6"/>
<protein>
    <submittedName>
        <fullName evidence="3">T9SS type A sorting domain-containing protein</fullName>
    </submittedName>
</protein>
<evidence type="ECO:0000313" key="3">
    <source>
        <dbReference type="EMBL" id="XBL14158.1"/>
    </source>
</evidence>
<keyword evidence="1" id="KW-0732">Signal</keyword>
<feature type="domain" description="Secretion system C-terminal sorting" evidence="2">
    <location>
        <begin position="578"/>
        <end position="642"/>
    </location>
</feature>
<dbReference type="KEGG" id="mlil:QLS71_017810"/>
<reference evidence="3" key="1">
    <citation type="submission" date="2024-04" db="EMBL/GenBank/DDBJ databases">
        <title>Mariniflexile litorale, isolated from the shallow sediments of the Sea of Japan.</title>
        <authorList>
            <person name="Romanenko L."/>
            <person name="Isaeva M."/>
        </authorList>
    </citation>
    <scope>NUCLEOTIDE SEQUENCE [LARGE SCALE GENOMIC DNA]</scope>
    <source>
        <strain evidence="3">KMM 9835</strain>
    </source>
</reference>
<organism evidence="3 4">
    <name type="scientific">Mariniflexile litorale</name>
    <dbReference type="NCBI Taxonomy" id="3045158"/>
    <lineage>
        <taxon>Bacteria</taxon>
        <taxon>Pseudomonadati</taxon>
        <taxon>Bacteroidota</taxon>
        <taxon>Flavobacteriia</taxon>
        <taxon>Flavobacteriales</taxon>
        <taxon>Flavobacteriaceae</taxon>
        <taxon>Mariniflexile</taxon>
    </lineage>
</organism>
<dbReference type="Pfam" id="PF18962">
    <property type="entry name" value="Por_Secre_tail"/>
    <property type="match status" value="1"/>
</dbReference>
<evidence type="ECO:0000313" key="4">
    <source>
        <dbReference type="Proteomes" id="UP001224325"/>
    </source>
</evidence>
<dbReference type="InterPro" id="IPR026444">
    <property type="entry name" value="Secre_tail"/>
</dbReference>
<dbReference type="NCBIfam" id="TIGR04183">
    <property type="entry name" value="Por_Secre_tail"/>
    <property type="match status" value="1"/>
</dbReference>
<gene>
    <name evidence="3" type="ORF">QLS71_017810</name>
</gene>
<name>A0AAU7EEU6_9FLAO</name>
<sequence length="645" mass="71495">MKHKNKNLSLTGRELKSTFKPLVWLVVFLLFKSNGFSQDLFVGNDTYLYAKDVVVTVTNDIRLDTPTSNLYFRGDAQLYQVADIKNSDAGKLSIYQNQTTNIYEYNYWCSPVGVSVEGTAKANVPFNGSNIHDPVDDADISNVNSTAYLYTSAYNGTATALSNYWMYTLRDGEGYNSWNQILNTGNAGTGYGYTLKGSPNTNNVLDFRGRPNNGTIEVSCSFDGVDNQPNSGTPNYAETLTGNPYPSALDLKLFFVNSPNNQADLMPQIFFWEQKQNNSHYLVDYEGGYGTYAPGNLGDLLDNGTYTNATFENYNSDGGTIGDTSGNTTDFSANNSRRFAAVGQGFVIMSNVNGGNAFFENSMRVYLAEDSTPGGDGSIFARNGNSKTSKTNNSKKAVIAMSQNGVDYDALFKNPTIVPEIRLHTRIDNTFYKENVIAFRESTPNNDTYNRFYDATSINELSSDAYLISSDKKLAIKSINYSEATRLPIGFKASKNSTLFSIKIHKLNNVPNDVNVFLFDNLNNTYTDVKNGAFEVTLDKGTHNNRFEITFAKNTLDVADNTFTDFNVFQNNNISQLKLLNPNSLSITSIKVFDVSGKQVLVDLINSAKNEYKYSTKSLSDGVYIVKIESLNKQVFSKKVVISNK</sequence>
<evidence type="ECO:0000256" key="1">
    <source>
        <dbReference type="ARBA" id="ARBA00022729"/>
    </source>
</evidence>
<dbReference type="RefSeq" id="WP_308993553.1">
    <property type="nucleotide sequence ID" value="NZ_CP155618.1"/>
</dbReference>